<organism evidence="1 2">
    <name type="scientific">Brassica cretica</name>
    <name type="common">Mustard</name>
    <dbReference type="NCBI Taxonomy" id="69181"/>
    <lineage>
        <taxon>Eukaryota</taxon>
        <taxon>Viridiplantae</taxon>
        <taxon>Streptophyta</taxon>
        <taxon>Embryophyta</taxon>
        <taxon>Tracheophyta</taxon>
        <taxon>Spermatophyta</taxon>
        <taxon>Magnoliopsida</taxon>
        <taxon>eudicotyledons</taxon>
        <taxon>Gunneridae</taxon>
        <taxon>Pentapetalae</taxon>
        <taxon>rosids</taxon>
        <taxon>malvids</taxon>
        <taxon>Brassicales</taxon>
        <taxon>Brassicaceae</taxon>
        <taxon>Brassiceae</taxon>
        <taxon>Brassica</taxon>
    </lineage>
</organism>
<evidence type="ECO:0000313" key="1">
    <source>
        <dbReference type="EMBL" id="KAF3517002.1"/>
    </source>
</evidence>
<comment type="caution">
    <text evidence="1">The sequence shown here is derived from an EMBL/GenBank/DDBJ whole genome shotgun (WGS) entry which is preliminary data.</text>
</comment>
<protein>
    <submittedName>
        <fullName evidence="1">Uncharacterized protein</fullName>
    </submittedName>
</protein>
<name>A0ABQ7AS92_BRACR</name>
<dbReference type="EMBL" id="QGKV02001556">
    <property type="protein sequence ID" value="KAF3517002.1"/>
    <property type="molecule type" value="Genomic_DNA"/>
</dbReference>
<proteinExistence type="predicted"/>
<reference evidence="1 2" key="1">
    <citation type="journal article" date="2020" name="BMC Genomics">
        <title>Intraspecific diversification of the crop wild relative Brassica cretica Lam. using demographic model selection.</title>
        <authorList>
            <person name="Kioukis A."/>
            <person name="Michalopoulou V.A."/>
            <person name="Briers L."/>
            <person name="Pirintsos S."/>
            <person name="Studholme D.J."/>
            <person name="Pavlidis P."/>
            <person name="Sarris P.F."/>
        </authorList>
    </citation>
    <scope>NUCLEOTIDE SEQUENCE [LARGE SCALE GENOMIC DNA]</scope>
    <source>
        <strain evidence="2">cv. PFS-1207/04</strain>
    </source>
</reference>
<keyword evidence="2" id="KW-1185">Reference proteome</keyword>
<evidence type="ECO:0000313" key="2">
    <source>
        <dbReference type="Proteomes" id="UP000266723"/>
    </source>
</evidence>
<gene>
    <name evidence="1" type="ORF">DY000_02059283</name>
</gene>
<accession>A0ABQ7AS92</accession>
<sequence length="151" mass="17110">MLQSVLREKNSKEVSPPLSKGLIFSFLLEYLMAPPFFKRHSSINTALSVALVFVPRRLTSLGTRCSSTRLALWVLGVRISIMTGNFPATAPRRGDEGRRRRGFSIRASPRDHERSFGIKQTDFVREKKRQTDRHVAIMTRVQQGTSPLALN</sequence>
<dbReference type="Proteomes" id="UP000266723">
    <property type="component" value="Unassembled WGS sequence"/>
</dbReference>